<name>A0A2C5YI52_9HYPO</name>
<evidence type="ECO:0000256" key="3">
    <source>
        <dbReference type="ARBA" id="ARBA00013571"/>
    </source>
</evidence>
<keyword evidence="7" id="KW-0653">Protein transport</keyword>
<keyword evidence="5" id="KW-0813">Transport</keyword>
<dbReference type="EMBL" id="NJES01000106">
    <property type="protein sequence ID" value="PHH77738.1"/>
    <property type="molecule type" value="Genomic_DNA"/>
</dbReference>
<dbReference type="Pfam" id="PF03656">
    <property type="entry name" value="Pam16"/>
    <property type="match status" value="1"/>
</dbReference>
<dbReference type="Gene3D" id="1.10.287.110">
    <property type="entry name" value="DnaJ domain"/>
    <property type="match status" value="1"/>
</dbReference>
<accession>A0A2C5YI52</accession>
<dbReference type="STRING" id="2004952.A0A2C5YI52"/>
<keyword evidence="9" id="KW-0496">Mitochondrion</keyword>
<feature type="chain" id="PRO_5012406202" description="Mitochondrial import inner membrane translocase subunit TIM16" evidence="13">
    <location>
        <begin position="23"/>
        <end position="197"/>
    </location>
</feature>
<evidence type="ECO:0000256" key="7">
    <source>
        <dbReference type="ARBA" id="ARBA00022927"/>
    </source>
</evidence>
<dbReference type="InterPro" id="IPR005341">
    <property type="entry name" value="Tim16"/>
</dbReference>
<evidence type="ECO:0000256" key="6">
    <source>
        <dbReference type="ARBA" id="ARBA00022792"/>
    </source>
</evidence>
<dbReference type="GO" id="GO:0005744">
    <property type="term" value="C:TIM23 mitochondrial import inner membrane translocase complex"/>
    <property type="evidence" value="ECO:0007669"/>
    <property type="project" value="InterPro"/>
</dbReference>
<keyword evidence="6" id="KW-0999">Mitochondrion inner membrane</keyword>
<evidence type="ECO:0000256" key="13">
    <source>
        <dbReference type="SAM" id="SignalP"/>
    </source>
</evidence>
<dbReference type="PANTHER" id="PTHR12388">
    <property type="entry name" value="MITOCHONDRIA ASSOCIATED GRANULOCYTE MACROPHAGE CSF SIGNALING MOLECULE"/>
    <property type="match status" value="1"/>
</dbReference>
<reference evidence="14 15" key="1">
    <citation type="submission" date="2017-06" db="EMBL/GenBank/DDBJ databases">
        <title>Ant-infecting Ophiocordyceps genomes reveal a high diversity of potential behavioral manipulation genes and a possible major role for enterotoxins.</title>
        <authorList>
            <person name="De Bekker C."/>
            <person name="Evans H.C."/>
            <person name="Brachmann A."/>
            <person name="Hughes D.P."/>
        </authorList>
    </citation>
    <scope>NUCLEOTIDE SEQUENCE [LARGE SCALE GENOMIC DNA]</scope>
    <source>
        <strain evidence="14 15">Map16</strain>
    </source>
</reference>
<keyword evidence="13" id="KW-0732">Signal</keyword>
<evidence type="ECO:0000256" key="2">
    <source>
        <dbReference type="ARBA" id="ARBA00008817"/>
    </source>
</evidence>
<keyword evidence="10" id="KW-0472">Membrane</keyword>
<sequence>MTSSLVLILGTLAMDLPAPVLPKQDLDLLGRHGWRSAGRYPGPARPATMTPSANPIPAAHRFIITAFVTGSRILGRSFMAAYKQAQAASQYQRAQAKVGGSSGSASSLSSSMSLDEACRILNVKPPASGQANVEQVLERYKHLFDANDPQKGGSFYLQSKIVRAKERFERELGPIRAQAELDSEIKAGWKPKIYKDR</sequence>
<evidence type="ECO:0000256" key="8">
    <source>
        <dbReference type="ARBA" id="ARBA00023010"/>
    </source>
</evidence>
<protein>
    <recommendedName>
        <fullName evidence="4">Mitochondrial import inner membrane translocase subunit TIM16</fullName>
    </recommendedName>
    <alternativeName>
        <fullName evidence="3">Mitochondrial import inner membrane translocase subunit tim16</fullName>
    </alternativeName>
    <alternativeName>
        <fullName evidence="11 12">Presequence translocated-associated motor subunit PAM16</fullName>
    </alternativeName>
</protein>
<evidence type="ECO:0000256" key="9">
    <source>
        <dbReference type="ARBA" id="ARBA00023128"/>
    </source>
</evidence>
<evidence type="ECO:0000313" key="15">
    <source>
        <dbReference type="Proteomes" id="UP000226431"/>
    </source>
</evidence>
<dbReference type="AlphaFoldDB" id="A0A2C5YI52"/>
<evidence type="ECO:0000256" key="5">
    <source>
        <dbReference type="ARBA" id="ARBA00022448"/>
    </source>
</evidence>
<dbReference type="FunFam" id="1.10.287.110:FF:000006">
    <property type="entry name" value="Import inner membrane translocase subunit TIM16"/>
    <property type="match status" value="1"/>
</dbReference>
<comment type="similarity">
    <text evidence="2">Belongs to the TIM16/PAM16 family.</text>
</comment>
<evidence type="ECO:0000256" key="1">
    <source>
        <dbReference type="ARBA" id="ARBA00004637"/>
    </source>
</evidence>
<dbReference type="InterPro" id="IPR036869">
    <property type="entry name" value="J_dom_sf"/>
</dbReference>
<dbReference type="GO" id="GO:0030150">
    <property type="term" value="P:protein import into mitochondrial matrix"/>
    <property type="evidence" value="ECO:0007669"/>
    <property type="project" value="InterPro"/>
</dbReference>
<evidence type="ECO:0000256" key="11">
    <source>
        <dbReference type="ARBA" id="ARBA00030422"/>
    </source>
</evidence>
<dbReference type="Proteomes" id="UP000226431">
    <property type="component" value="Unassembled WGS sequence"/>
</dbReference>
<comment type="caution">
    <text evidence="14">The sequence shown here is derived from an EMBL/GenBank/DDBJ whole genome shotgun (WGS) entry which is preliminary data.</text>
</comment>
<keyword evidence="15" id="KW-1185">Reference proteome</keyword>
<evidence type="ECO:0000313" key="14">
    <source>
        <dbReference type="EMBL" id="PHH77738.1"/>
    </source>
</evidence>
<organism evidence="14 15">
    <name type="scientific">Ophiocordyceps camponoti-rufipedis</name>
    <dbReference type="NCBI Taxonomy" id="2004952"/>
    <lineage>
        <taxon>Eukaryota</taxon>
        <taxon>Fungi</taxon>
        <taxon>Dikarya</taxon>
        <taxon>Ascomycota</taxon>
        <taxon>Pezizomycotina</taxon>
        <taxon>Sordariomycetes</taxon>
        <taxon>Hypocreomycetidae</taxon>
        <taxon>Hypocreales</taxon>
        <taxon>Ophiocordycipitaceae</taxon>
        <taxon>Ophiocordyceps</taxon>
    </lineage>
</organism>
<comment type="subcellular location">
    <subcellularLocation>
        <location evidence="1">Mitochondrion inner membrane</location>
        <topology evidence="1">Peripheral membrane protein</topology>
    </subcellularLocation>
</comment>
<gene>
    <name evidence="14" type="ORF">CDD80_252</name>
</gene>
<dbReference type="PANTHER" id="PTHR12388:SF0">
    <property type="entry name" value="MITOCHONDRIAL IMPORT INNER MEMBRANE TRANSLOCASE SUBUNIT TIM16"/>
    <property type="match status" value="1"/>
</dbReference>
<feature type="signal peptide" evidence="13">
    <location>
        <begin position="1"/>
        <end position="22"/>
    </location>
</feature>
<evidence type="ECO:0000256" key="12">
    <source>
        <dbReference type="ARBA" id="ARBA00031407"/>
    </source>
</evidence>
<proteinExistence type="inferred from homology"/>
<dbReference type="OrthoDB" id="10262892at2759"/>
<evidence type="ECO:0000256" key="10">
    <source>
        <dbReference type="ARBA" id="ARBA00023136"/>
    </source>
</evidence>
<keyword evidence="8" id="KW-0811">Translocation</keyword>
<evidence type="ECO:0000256" key="4">
    <source>
        <dbReference type="ARBA" id="ARBA00020721"/>
    </source>
</evidence>